<evidence type="ECO:0000256" key="5">
    <source>
        <dbReference type="SAM" id="Phobius"/>
    </source>
</evidence>
<reference evidence="6" key="2">
    <citation type="journal article" date="2024" name="Plant">
        <title>Genomic evolution and insights into agronomic trait innovations of Sesamum species.</title>
        <authorList>
            <person name="Miao H."/>
            <person name="Wang L."/>
            <person name="Qu L."/>
            <person name="Liu H."/>
            <person name="Sun Y."/>
            <person name="Le M."/>
            <person name="Wang Q."/>
            <person name="Wei S."/>
            <person name="Zheng Y."/>
            <person name="Lin W."/>
            <person name="Duan Y."/>
            <person name="Cao H."/>
            <person name="Xiong S."/>
            <person name="Wang X."/>
            <person name="Wei L."/>
            <person name="Li C."/>
            <person name="Ma Q."/>
            <person name="Ju M."/>
            <person name="Zhao R."/>
            <person name="Li G."/>
            <person name="Mu C."/>
            <person name="Tian Q."/>
            <person name="Mei H."/>
            <person name="Zhang T."/>
            <person name="Gao T."/>
            <person name="Zhang H."/>
        </authorList>
    </citation>
    <scope>NUCLEOTIDE SEQUENCE</scope>
    <source>
        <strain evidence="6">KEN8</strain>
    </source>
</reference>
<accession>A0AAW2JJR0</accession>
<comment type="cofactor">
    <cofactor evidence="3">
        <name>heme</name>
        <dbReference type="ChEBI" id="CHEBI:30413"/>
    </cofactor>
</comment>
<comment type="caution">
    <text evidence="6">The sequence shown here is derived from an EMBL/GenBank/DDBJ whole genome shotgun (WGS) entry which is preliminary data.</text>
</comment>
<feature type="transmembrane region" description="Helical" evidence="5">
    <location>
        <begin position="12"/>
        <end position="30"/>
    </location>
</feature>
<dbReference type="GO" id="GO:0004497">
    <property type="term" value="F:monooxygenase activity"/>
    <property type="evidence" value="ECO:0007669"/>
    <property type="project" value="UniProtKB-KW"/>
</dbReference>
<evidence type="ECO:0000256" key="4">
    <source>
        <dbReference type="RuleBase" id="RU000461"/>
    </source>
</evidence>
<comment type="similarity">
    <text evidence="4">Belongs to the cytochrome P450 family.</text>
</comment>
<dbReference type="PANTHER" id="PTHR47951">
    <property type="entry name" value="OS08G0547900 PROTEIN"/>
    <property type="match status" value="1"/>
</dbReference>
<dbReference type="GO" id="GO:0005506">
    <property type="term" value="F:iron ion binding"/>
    <property type="evidence" value="ECO:0007669"/>
    <property type="project" value="InterPro"/>
</dbReference>
<keyword evidence="4" id="KW-0503">Monooxygenase</keyword>
<dbReference type="InterPro" id="IPR002401">
    <property type="entry name" value="Cyt_P450_E_grp-I"/>
</dbReference>
<reference evidence="6" key="1">
    <citation type="submission" date="2020-06" db="EMBL/GenBank/DDBJ databases">
        <authorList>
            <person name="Li T."/>
            <person name="Hu X."/>
            <person name="Zhang T."/>
            <person name="Song X."/>
            <person name="Zhang H."/>
            <person name="Dai N."/>
            <person name="Sheng W."/>
            <person name="Hou X."/>
            <person name="Wei L."/>
        </authorList>
    </citation>
    <scope>NUCLEOTIDE SEQUENCE</scope>
    <source>
        <strain evidence="6">KEN8</strain>
        <tissue evidence="6">Leaf</tissue>
    </source>
</reference>
<keyword evidence="5" id="KW-0472">Membrane</keyword>
<dbReference type="SUPFAM" id="SSF48264">
    <property type="entry name" value="Cytochrome P450"/>
    <property type="match status" value="1"/>
</dbReference>
<keyword evidence="3 4" id="KW-0349">Heme</keyword>
<dbReference type="GO" id="GO:0020037">
    <property type="term" value="F:heme binding"/>
    <property type="evidence" value="ECO:0007669"/>
    <property type="project" value="InterPro"/>
</dbReference>
<dbReference type="PRINTS" id="PR00463">
    <property type="entry name" value="EP450I"/>
</dbReference>
<keyword evidence="2 4" id="KW-0560">Oxidoreductase</keyword>
<feature type="binding site" description="axial binding residue" evidence="3">
    <location>
        <position position="457"/>
    </location>
    <ligand>
        <name>heme</name>
        <dbReference type="ChEBI" id="CHEBI:30413"/>
    </ligand>
    <ligandPart>
        <name>Fe</name>
        <dbReference type="ChEBI" id="CHEBI:18248"/>
    </ligandPart>
</feature>
<gene>
    <name evidence="6" type="ORF">Scaly_2574400</name>
</gene>
<dbReference type="GO" id="GO:0016020">
    <property type="term" value="C:membrane"/>
    <property type="evidence" value="ECO:0007669"/>
    <property type="project" value="UniProtKB-SubCell"/>
</dbReference>
<keyword evidence="5" id="KW-0812">Transmembrane</keyword>
<dbReference type="Pfam" id="PF00067">
    <property type="entry name" value="p450"/>
    <property type="match status" value="1"/>
</dbReference>
<keyword evidence="3 4" id="KW-0408">Iron</keyword>
<evidence type="ECO:0000256" key="1">
    <source>
        <dbReference type="ARBA" id="ARBA00004167"/>
    </source>
</evidence>
<name>A0AAW2JJR0_9LAMI</name>
<evidence type="ECO:0000313" key="6">
    <source>
        <dbReference type="EMBL" id="KAL0293858.1"/>
    </source>
</evidence>
<dbReference type="FunFam" id="1.10.630.10:FF:000207">
    <property type="entry name" value="Putative cytochrome P450 superfamily protein"/>
    <property type="match status" value="1"/>
</dbReference>
<dbReference type="GO" id="GO:0016705">
    <property type="term" value="F:oxidoreductase activity, acting on paired donors, with incorporation or reduction of molecular oxygen"/>
    <property type="evidence" value="ECO:0007669"/>
    <property type="project" value="InterPro"/>
</dbReference>
<evidence type="ECO:0000256" key="2">
    <source>
        <dbReference type="ARBA" id="ARBA00023002"/>
    </source>
</evidence>
<dbReference type="InterPro" id="IPR017972">
    <property type="entry name" value="Cyt_P450_CS"/>
</dbReference>
<dbReference type="PROSITE" id="PS00086">
    <property type="entry name" value="CYTOCHROME_P450"/>
    <property type="match status" value="1"/>
</dbReference>
<keyword evidence="5" id="KW-1133">Transmembrane helix</keyword>
<sequence length="519" mass="58750">MVSLSDSLPLSAPLLILISLPIFWCLFMLFTKYGNKTAPTPPGPRGLPIVGFLPFVRPDMHVQFTELARQYGPIYKLRLGTKLCTVISSQSLIKEIVRDNDTIFANRDCTVAGRIGSYNRNDIAFCPYDSSWRTRRKIFVHDMLSNRSLDATFNLRKDEVRKGIRNIYTKINTPVKICELAFRIILNATMSMVWGNTIEGERKDKIGAAFSLLVARSFDLLGEPNVSDYIPVLARFDIQGLEKEMSNIMQRFDQIFEDIIDERTKISSGKIGGGGNKDGGRLDFLQMLMELSEKQDVKTEFGKTQIKAMITDIVIGGTDTSSTTVEWVMAEFMRNPEVMEKVHKELNEVVGLNNVVEEFHIPKLVYLDAVIKETLRIHPIGPFLSPRTPSQSCTVGGYSIPKDSTVFINVYSIHMDPLSWDNPSEFMPERFLGNSGKWDFSGNNFNYIPFGSGRRICAGLPLAERMLGYLLASLLHSFDWKLPKGEKVDIEERFGFVLRKRNTLVAIPSPRLSDKNLYI</sequence>
<keyword evidence="3 4" id="KW-0479">Metal-binding</keyword>
<dbReference type="AlphaFoldDB" id="A0AAW2JJR0"/>
<dbReference type="EMBL" id="JACGWM010001297">
    <property type="protein sequence ID" value="KAL0293858.1"/>
    <property type="molecule type" value="Genomic_DNA"/>
</dbReference>
<dbReference type="InterPro" id="IPR001128">
    <property type="entry name" value="Cyt_P450"/>
</dbReference>
<dbReference type="InterPro" id="IPR036396">
    <property type="entry name" value="Cyt_P450_sf"/>
</dbReference>
<dbReference type="Gene3D" id="1.10.630.10">
    <property type="entry name" value="Cytochrome P450"/>
    <property type="match status" value="1"/>
</dbReference>
<comment type="subcellular location">
    <subcellularLocation>
        <location evidence="1">Membrane</location>
        <topology evidence="1">Single-pass membrane protein</topology>
    </subcellularLocation>
</comment>
<dbReference type="PANTHER" id="PTHR47951:SF7">
    <property type="entry name" value="FLAVONOID 3',5'-HYDROXYLASE-LIKE ISOFORM X1"/>
    <property type="match status" value="1"/>
</dbReference>
<evidence type="ECO:0000256" key="3">
    <source>
        <dbReference type="PIRSR" id="PIRSR602401-1"/>
    </source>
</evidence>
<proteinExistence type="inferred from homology"/>
<organism evidence="6">
    <name type="scientific">Sesamum calycinum</name>
    <dbReference type="NCBI Taxonomy" id="2727403"/>
    <lineage>
        <taxon>Eukaryota</taxon>
        <taxon>Viridiplantae</taxon>
        <taxon>Streptophyta</taxon>
        <taxon>Embryophyta</taxon>
        <taxon>Tracheophyta</taxon>
        <taxon>Spermatophyta</taxon>
        <taxon>Magnoliopsida</taxon>
        <taxon>eudicotyledons</taxon>
        <taxon>Gunneridae</taxon>
        <taxon>Pentapetalae</taxon>
        <taxon>asterids</taxon>
        <taxon>lamiids</taxon>
        <taxon>Lamiales</taxon>
        <taxon>Pedaliaceae</taxon>
        <taxon>Sesamum</taxon>
    </lineage>
</organism>
<dbReference type="PRINTS" id="PR00385">
    <property type="entry name" value="P450"/>
</dbReference>
<protein>
    <submittedName>
        <fullName evidence="6">Flavonoid 3'-monooxygenase</fullName>
    </submittedName>
</protein>